<keyword evidence="3" id="KW-1185">Reference proteome</keyword>
<reference evidence="3" key="1">
    <citation type="journal article" date="2017" name="Cell">
        <title>Insights into land plant evolution garnered from the Marchantia polymorpha genome.</title>
        <authorList>
            <person name="Bowman J.L."/>
            <person name="Kohchi T."/>
            <person name="Yamato K.T."/>
            <person name="Jenkins J."/>
            <person name="Shu S."/>
            <person name="Ishizaki K."/>
            <person name="Yamaoka S."/>
            <person name="Nishihama R."/>
            <person name="Nakamura Y."/>
            <person name="Berger F."/>
            <person name="Adam C."/>
            <person name="Aki S.S."/>
            <person name="Althoff F."/>
            <person name="Araki T."/>
            <person name="Arteaga-Vazquez M.A."/>
            <person name="Balasubrmanian S."/>
            <person name="Barry K."/>
            <person name="Bauer D."/>
            <person name="Boehm C.R."/>
            <person name="Briginshaw L."/>
            <person name="Caballero-Perez J."/>
            <person name="Catarino B."/>
            <person name="Chen F."/>
            <person name="Chiyoda S."/>
            <person name="Chovatia M."/>
            <person name="Davies K.M."/>
            <person name="Delmans M."/>
            <person name="Demura T."/>
            <person name="Dierschke T."/>
            <person name="Dolan L."/>
            <person name="Dorantes-Acosta A.E."/>
            <person name="Eklund D.M."/>
            <person name="Florent S.N."/>
            <person name="Flores-Sandoval E."/>
            <person name="Fujiyama A."/>
            <person name="Fukuzawa H."/>
            <person name="Galik B."/>
            <person name="Grimanelli D."/>
            <person name="Grimwood J."/>
            <person name="Grossniklaus U."/>
            <person name="Hamada T."/>
            <person name="Haseloff J."/>
            <person name="Hetherington A.J."/>
            <person name="Higo A."/>
            <person name="Hirakawa Y."/>
            <person name="Hundley H.N."/>
            <person name="Ikeda Y."/>
            <person name="Inoue K."/>
            <person name="Inoue S.I."/>
            <person name="Ishida S."/>
            <person name="Jia Q."/>
            <person name="Kakita M."/>
            <person name="Kanazawa T."/>
            <person name="Kawai Y."/>
            <person name="Kawashima T."/>
            <person name="Kennedy M."/>
            <person name="Kinose K."/>
            <person name="Kinoshita T."/>
            <person name="Kohara Y."/>
            <person name="Koide E."/>
            <person name="Komatsu K."/>
            <person name="Kopischke S."/>
            <person name="Kubo M."/>
            <person name="Kyozuka J."/>
            <person name="Lagercrantz U."/>
            <person name="Lin S.S."/>
            <person name="Lindquist E."/>
            <person name="Lipzen A.M."/>
            <person name="Lu C.W."/>
            <person name="De Luna E."/>
            <person name="Martienssen R.A."/>
            <person name="Minamino N."/>
            <person name="Mizutani M."/>
            <person name="Mizutani M."/>
            <person name="Mochizuki N."/>
            <person name="Monte I."/>
            <person name="Mosher R."/>
            <person name="Nagasaki H."/>
            <person name="Nakagami H."/>
            <person name="Naramoto S."/>
            <person name="Nishitani K."/>
            <person name="Ohtani M."/>
            <person name="Okamoto T."/>
            <person name="Okumura M."/>
            <person name="Phillips J."/>
            <person name="Pollak B."/>
            <person name="Reinders A."/>
            <person name="Rovekamp M."/>
            <person name="Sano R."/>
            <person name="Sawa S."/>
            <person name="Schmid M.W."/>
            <person name="Shirakawa M."/>
            <person name="Solano R."/>
            <person name="Spunde A."/>
            <person name="Suetsugu N."/>
            <person name="Sugano S."/>
            <person name="Sugiyama A."/>
            <person name="Sun R."/>
            <person name="Suzuki Y."/>
            <person name="Takenaka M."/>
            <person name="Takezawa D."/>
            <person name="Tomogane H."/>
            <person name="Tsuzuki M."/>
            <person name="Ueda T."/>
            <person name="Umeda M."/>
            <person name="Ward J.M."/>
            <person name="Watanabe Y."/>
            <person name="Yazaki K."/>
            <person name="Yokoyama R."/>
            <person name="Yoshitake Y."/>
            <person name="Yotsui I."/>
            <person name="Zachgo S."/>
            <person name="Schmutz J."/>
        </authorList>
    </citation>
    <scope>NUCLEOTIDE SEQUENCE [LARGE SCALE GENOMIC DNA]</scope>
    <source>
        <strain evidence="3">Tak-1</strain>
    </source>
</reference>
<keyword evidence="1" id="KW-0812">Transmembrane</keyword>
<accession>A0A2R6XFZ7</accession>
<dbReference type="AlphaFoldDB" id="A0A2R6XFZ7"/>
<dbReference type="EMBL" id="KZ772688">
    <property type="protein sequence ID" value="PTQ45030.1"/>
    <property type="molecule type" value="Genomic_DNA"/>
</dbReference>
<keyword evidence="1" id="KW-0472">Membrane</keyword>
<proteinExistence type="predicted"/>
<evidence type="ECO:0000313" key="3">
    <source>
        <dbReference type="Proteomes" id="UP000244005"/>
    </source>
</evidence>
<organism evidence="2 3">
    <name type="scientific">Marchantia polymorpha</name>
    <name type="common">Common liverwort</name>
    <name type="synonym">Marchantia aquatica</name>
    <dbReference type="NCBI Taxonomy" id="3197"/>
    <lineage>
        <taxon>Eukaryota</taxon>
        <taxon>Viridiplantae</taxon>
        <taxon>Streptophyta</taxon>
        <taxon>Embryophyta</taxon>
        <taxon>Marchantiophyta</taxon>
        <taxon>Marchantiopsida</taxon>
        <taxon>Marchantiidae</taxon>
        <taxon>Marchantiales</taxon>
        <taxon>Marchantiaceae</taxon>
        <taxon>Marchantia</taxon>
    </lineage>
</organism>
<protein>
    <submittedName>
        <fullName evidence="2">Uncharacterized protein</fullName>
    </submittedName>
</protein>
<evidence type="ECO:0000256" key="1">
    <source>
        <dbReference type="SAM" id="Phobius"/>
    </source>
</evidence>
<feature type="transmembrane region" description="Helical" evidence="1">
    <location>
        <begin position="6"/>
        <end position="27"/>
    </location>
</feature>
<sequence>MPCSTASALYFLEITSSLIFSSHLLFLRIALMRLSTGHLGVHRSCAFTAASTSLSEGSEESNNKN</sequence>
<dbReference type="Proteomes" id="UP000244005">
    <property type="component" value="Unassembled WGS sequence"/>
</dbReference>
<keyword evidence="1" id="KW-1133">Transmembrane helix</keyword>
<dbReference type="Gramene" id="Mp6g10470.1">
    <property type="protein sequence ID" value="Mp6g10470.1.cds1"/>
    <property type="gene ID" value="Mp6g10470"/>
</dbReference>
<gene>
    <name evidence="2" type="ORF">MARPO_0016s0088</name>
</gene>
<name>A0A2R6XFZ7_MARPO</name>
<evidence type="ECO:0000313" key="2">
    <source>
        <dbReference type="EMBL" id="PTQ45030.1"/>
    </source>
</evidence>